<evidence type="ECO:0000313" key="1">
    <source>
        <dbReference type="EMBL" id="UTT51545.1"/>
    </source>
</evidence>
<organism evidence="1 2">
    <name type="scientific">Microbacterium maritypicum</name>
    <name type="common">Microbacterium liquefaciens</name>
    <dbReference type="NCBI Taxonomy" id="33918"/>
    <lineage>
        <taxon>Bacteria</taxon>
        <taxon>Bacillati</taxon>
        <taxon>Actinomycetota</taxon>
        <taxon>Actinomycetes</taxon>
        <taxon>Micrococcales</taxon>
        <taxon>Microbacteriaceae</taxon>
        <taxon>Microbacterium</taxon>
    </lineage>
</organism>
<accession>A0ACD4B249</accession>
<name>A0ACD4B249_MICMQ</name>
<dbReference type="Proteomes" id="UP001060245">
    <property type="component" value="Chromosome"/>
</dbReference>
<protein>
    <submittedName>
        <fullName evidence="1">Uncharacterized protein</fullName>
    </submittedName>
</protein>
<evidence type="ECO:0000313" key="2">
    <source>
        <dbReference type="Proteomes" id="UP001060245"/>
    </source>
</evidence>
<gene>
    <name evidence="1" type="ORF">NMQ05_10605</name>
</gene>
<keyword evidence="2" id="KW-1185">Reference proteome</keyword>
<sequence length="355" mass="38170">MSSPSVPVDPSPQHQPDLFALASAFIEVPVSSWRSAPWWFFRLCLAVPLSCVSVVVFALAPSQREPGVTMFIGAGVACAVASVILMLTLLTADAYTKVTRFARRVRHWISNAMLGLSVLFVVVLALGAVAAGMTPEVNSDPQVLLLLTTTAVVAAFWGWMALMMTPPFLSTAPTSDLHQAGRAFSAMTAAAVVLVAYTCWFLHPQIEVGGSISVALVAVAACVAGRGRVVAGMEQRRQRLLEILDEGITGRSDDPTEGPSLLASTLLRLQSVASPSPFARSPLLDAPASAAWEVRMMLEFLISEYGEGPFPIDLERRRDQLAMWKELGHAARSAAVKDLLRALRSRLVSPHRRAA</sequence>
<dbReference type="EMBL" id="CP101471">
    <property type="protein sequence ID" value="UTT51545.1"/>
    <property type="molecule type" value="Genomic_DNA"/>
</dbReference>
<reference evidence="1" key="1">
    <citation type="submission" date="2022-07" db="EMBL/GenBank/DDBJ databases">
        <title>Complete genome of DND4.</title>
        <authorList>
            <person name="Cao G."/>
        </authorList>
    </citation>
    <scope>NUCLEOTIDE SEQUENCE</scope>
    <source>
        <strain evidence="1">DND4</strain>
    </source>
</reference>
<proteinExistence type="predicted"/>